<dbReference type="InterPro" id="IPR010930">
    <property type="entry name" value="Flg_bb/hook_C_dom"/>
</dbReference>
<evidence type="ECO:0000256" key="4">
    <source>
        <dbReference type="NCBIfam" id="TIGR02488"/>
    </source>
</evidence>
<dbReference type="PROSITE" id="PS00588">
    <property type="entry name" value="FLAGELLA_BB_ROD"/>
    <property type="match status" value="1"/>
</dbReference>
<dbReference type="OrthoDB" id="9804559at2"/>
<protein>
    <recommendedName>
        <fullName evidence="2 4">Flagellar basal-body rod protein FlgG</fullName>
    </recommendedName>
</protein>
<evidence type="ECO:0000256" key="2">
    <source>
        <dbReference type="ARBA" id="ARBA00017948"/>
    </source>
</evidence>
<dbReference type="Proteomes" id="UP000467132">
    <property type="component" value="Unassembled WGS sequence"/>
</dbReference>
<evidence type="ECO:0000259" key="7">
    <source>
        <dbReference type="Pfam" id="PF06429"/>
    </source>
</evidence>
<keyword evidence="9" id="KW-0966">Cell projection</keyword>
<accession>A0A845QY02</accession>
<evidence type="ECO:0000259" key="8">
    <source>
        <dbReference type="Pfam" id="PF22692"/>
    </source>
</evidence>
<dbReference type="Pfam" id="PF06429">
    <property type="entry name" value="Flg_bbr_C"/>
    <property type="match status" value="1"/>
</dbReference>
<evidence type="ECO:0000313" key="9">
    <source>
        <dbReference type="EMBL" id="NBI06018.1"/>
    </source>
</evidence>
<dbReference type="SUPFAM" id="SSF117143">
    <property type="entry name" value="Flagellar hook protein flgE"/>
    <property type="match status" value="1"/>
</dbReference>
<dbReference type="RefSeq" id="WP_160196519.1">
    <property type="nucleotide sequence ID" value="NZ_QXXA01000005.1"/>
</dbReference>
<feature type="domain" description="Flagellar basal-body/hook protein C-terminal" evidence="7">
    <location>
        <begin position="219"/>
        <end position="263"/>
    </location>
</feature>
<dbReference type="InterPro" id="IPR019776">
    <property type="entry name" value="Flagellar_basal_body_rod_CS"/>
</dbReference>
<dbReference type="InterPro" id="IPR001444">
    <property type="entry name" value="Flag_bb_rod_N"/>
</dbReference>
<dbReference type="InterPro" id="IPR012834">
    <property type="entry name" value="FlgG_G_neg"/>
</dbReference>
<dbReference type="PANTHER" id="PTHR30435:SF19">
    <property type="entry name" value="FLAGELLAR BASAL-BODY ROD PROTEIN FLGG"/>
    <property type="match status" value="1"/>
</dbReference>
<proteinExistence type="inferred from homology"/>
<keyword evidence="10" id="KW-1185">Reference proteome</keyword>
<dbReference type="NCBIfam" id="TIGR02488">
    <property type="entry name" value="flgG_G_neg"/>
    <property type="match status" value="1"/>
</dbReference>
<comment type="subunit">
    <text evidence="3">The basal body constitutes a major portion of the flagellar organelle and consists of four rings (L,P,S, and M) mounted on a central rod. The rod consists of about 26 subunits of FlgG in the distal portion, and FlgB, FlgC and FlgF are thought to build up the proximal portion of the rod with about 6 subunits each.</text>
</comment>
<evidence type="ECO:0000256" key="5">
    <source>
        <dbReference type="RuleBase" id="RU362116"/>
    </source>
</evidence>
<evidence type="ECO:0000313" key="10">
    <source>
        <dbReference type="Proteomes" id="UP000467132"/>
    </source>
</evidence>
<comment type="caution">
    <text evidence="9">The sequence shown here is derived from an EMBL/GenBank/DDBJ whole genome shotgun (WGS) entry which is preliminary data.</text>
</comment>
<name>A0A845QY02_9CLOT</name>
<reference evidence="9 10" key="1">
    <citation type="submission" date="2018-08" db="EMBL/GenBank/DDBJ databases">
        <title>Murine metabolic-syndrome-specific gut microbial biobank.</title>
        <authorList>
            <person name="Liu C."/>
        </authorList>
    </citation>
    <scope>NUCLEOTIDE SEQUENCE [LARGE SCALE GENOMIC DNA]</scope>
    <source>
        <strain evidence="9 10">583</strain>
    </source>
</reference>
<dbReference type="PANTHER" id="PTHR30435">
    <property type="entry name" value="FLAGELLAR PROTEIN"/>
    <property type="match status" value="1"/>
</dbReference>
<dbReference type="GO" id="GO:0009426">
    <property type="term" value="C:bacterial-type flagellum basal body, distal rod"/>
    <property type="evidence" value="ECO:0007669"/>
    <property type="project" value="UniProtKB-UniRule"/>
</dbReference>
<comment type="similarity">
    <text evidence="1 5">Belongs to the flagella basal body rod proteins family.</text>
</comment>
<dbReference type="AlphaFoldDB" id="A0A845QY02"/>
<dbReference type="Pfam" id="PF22692">
    <property type="entry name" value="LlgE_F_G_D1"/>
    <property type="match status" value="1"/>
</dbReference>
<evidence type="ECO:0000256" key="3">
    <source>
        <dbReference type="ARBA" id="ARBA00025933"/>
    </source>
</evidence>
<keyword evidence="5" id="KW-0975">Bacterial flagellum</keyword>
<dbReference type="InterPro" id="IPR053967">
    <property type="entry name" value="LlgE_F_G-like_D1"/>
</dbReference>
<dbReference type="GO" id="GO:0071978">
    <property type="term" value="P:bacterial-type flagellum-dependent swarming motility"/>
    <property type="evidence" value="ECO:0007669"/>
    <property type="project" value="TreeGrafter"/>
</dbReference>
<feature type="domain" description="Flagellar hook protein FlgE/F/G-like D1" evidence="8">
    <location>
        <begin position="94"/>
        <end position="164"/>
    </location>
</feature>
<dbReference type="InterPro" id="IPR020013">
    <property type="entry name" value="Flagellar_FlgE/F/G"/>
</dbReference>
<comment type="subcellular location">
    <subcellularLocation>
        <location evidence="5">Bacterial flagellum basal body</location>
    </subcellularLocation>
</comment>
<evidence type="ECO:0000256" key="1">
    <source>
        <dbReference type="ARBA" id="ARBA00009677"/>
    </source>
</evidence>
<dbReference type="Pfam" id="PF00460">
    <property type="entry name" value="Flg_bb_rod"/>
    <property type="match status" value="1"/>
</dbReference>
<sequence>MIRSLWTAATGMKTQQFNIDTISNNLSNVNTVGYKSQRAEFKDLMYTALKRANPNDDNNTPVNIQVGHGVKVSATNRNMAQGSPQPTENPLDVAIVGDGFFEVQLPNGETRYTRDGSFKLSINGQTSDLVTSDGYYILDNNNNRITLNSGISDLEIDNIGNITAENANGETVDIGTLKLVNFINSKGLLNDGSNLYEETVASGNPRVLNNFNMDSTILQKYLESSNVAVIDEMVKMISAQRAYEVSSKSIQTSDEMMQQANNLKR</sequence>
<keyword evidence="9" id="KW-0282">Flagellum</keyword>
<dbReference type="NCBIfam" id="TIGR03506">
    <property type="entry name" value="FlgEFG_subfam"/>
    <property type="match status" value="2"/>
</dbReference>
<dbReference type="EMBL" id="QXXA01000005">
    <property type="protein sequence ID" value="NBI06018.1"/>
    <property type="molecule type" value="Genomic_DNA"/>
</dbReference>
<organism evidence="9 10">
    <name type="scientific">Senegalia massiliensis</name>
    <dbReference type="NCBI Taxonomy" id="1720316"/>
    <lineage>
        <taxon>Bacteria</taxon>
        <taxon>Bacillati</taxon>
        <taxon>Bacillota</taxon>
        <taxon>Clostridia</taxon>
        <taxon>Eubacteriales</taxon>
        <taxon>Clostridiaceae</taxon>
        <taxon>Senegalia</taxon>
    </lineage>
</organism>
<feature type="domain" description="Flagellar basal body rod protein N-terminal" evidence="6">
    <location>
        <begin position="7"/>
        <end position="35"/>
    </location>
</feature>
<dbReference type="InterPro" id="IPR037925">
    <property type="entry name" value="FlgE/F/G-like"/>
</dbReference>
<evidence type="ECO:0000259" key="6">
    <source>
        <dbReference type="Pfam" id="PF00460"/>
    </source>
</evidence>
<gene>
    <name evidence="9" type="primary">flgG</name>
    <name evidence="9" type="ORF">D3Z33_03985</name>
</gene>
<keyword evidence="9" id="KW-0969">Cilium</keyword>